<dbReference type="GO" id="GO:0009097">
    <property type="term" value="P:isoleucine biosynthetic process"/>
    <property type="evidence" value="ECO:0007669"/>
    <property type="project" value="TreeGrafter"/>
</dbReference>
<dbReference type="EMBL" id="CP018632">
    <property type="protein sequence ID" value="ASJ74793.1"/>
    <property type="molecule type" value="Genomic_DNA"/>
</dbReference>
<sequence>MTETIGEQLVRLLAQRDVNTVFGIPGAHTIELYRGLANSGIHHVTSRHEQGAGFMADGYARISGKPGVAFVITGPGMLNIATPMAQAMADSIPMLVIAGVNPRPYLGMGSGNLHELHRQSQVASSCSVLSHTLSDARQLKPFLDKAFAVFQSERPGPVYLEVPVDLFAEAASECIALPPAGISKPAPPTAVIDQVARLLNSASTPLILVGGGASKASEAIRVLAETINAPVVMTTNARGVLTPNHPLAISASPSLIAVRQLAAAADIVLALGTEFGSTDYDMYERGDFCIDNTLIRVDIDSRQLHSGCVAELAVLADSEQFLHMLQPQLQSRTDSTAMTRAAETRAAAWQELDDDMQQDCKVLELLHQHFPTQPFIGDSTQLTYAGNLYGGASGPNHWFNSATGFGALGYGVPAAIGAAIASQGTTVCLIGDGGLQFCLAELIVAVQEQAHVVFIVWNNQGYGEIERYMRGANIERVGVALHTPDFVAIAVAMGLDATFADSKEAFETALVNAKGTGKATLIEIDEQTARSMAL</sequence>
<comment type="similarity">
    <text evidence="1 3">Belongs to the TPP enzyme family.</text>
</comment>
<dbReference type="Pfam" id="PF02776">
    <property type="entry name" value="TPP_enzyme_N"/>
    <property type="match status" value="1"/>
</dbReference>
<dbReference type="CDD" id="cd00568">
    <property type="entry name" value="TPP_enzymes"/>
    <property type="match status" value="1"/>
</dbReference>
<proteinExistence type="inferred from homology"/>
<keyword evidence="2 3" id="KW-0786">Thiamine pyrophosphate</keyword>
<evidence type="ECO:0000256" key="1">
    <source>
        <dbReference type="ARBA" id="ARBA00007812"/>
    </source>
</evidence>
<dbReference type="GO" id="GO:0047435">
    <property type="term" value="F:5-guanidino-2-oxopentanoate decarboxylase activity"/>
    <property type="evidence" value="ECO:0007669"/>
    <property type="project" value="UniProtKB-EC"/>
</dbReference>
<dbReference type="RefSeq" id="WP_088919780.1">
    <property type="nucleotide sequence ID" value="NZ_CP018632.1"/>
</dbReference>
<evidence type="ECO:0000313" key="7">
    <source>
        <dbReference type="EMBL" id="ASJ74793.1"/>
    </source>
</evidence>
<feature type="domain" description="Thiamine pyrophosphate enzyme central" evidence="4">
    <location>
        <begin position="192"/>
        <end position="325"/>
    </location>
</feature>
<dbReference type="Pfam" id="PF00205">
    <property type="entry name" value="TPP_enzyme_M"/>
    <property type="match status" value="1"/>
</dbReference>
<dbReference type="KEGG" id="gai:IMCC3135_23620"/>
<dbReference type="PANTHER" id="PTHR18968">
    <property type="entry name" value="THIAMINE PYROPHOSPHATE ENZYMES"/>
    <property type="match status" value="1"/>
</dbReference>
<feature type="domain" description="Thiamine pyrophosphate enzyme N-terminal TPP-binding" evidence="6">
    <location>
        <begin position="4"/>
        <end position="114"/>
    </location>
</feature>
<dbReference type="SUPFAM" id="SSF52467">
    <property type="entry name" value="DHS-like NAD/FAD-binding domain"/>
    <property type="match status" value="1"/>
</dbReference>
<evidence type="ECO:0000313" key="8">
    <source>
        <dbReference type="Proteomes" id="UP000250079"/>
    </source>
</evidence>
<name>A0A2Z2NU60_9GAMM</name>
<dbReference type="GO" id="GO:0003984">
    <property type="term" value="F:acetolactate synthase activity"/>
    <property type="evidence" value="ECO:0007669"/>
    <property type="project" value="TreeGrafter"/>
</dbReference>
<keyword evidence="7" id="KW-0456">Lyase</keyword>
<dbReference type="GO" id="GO:0005948">
    <property type="term" value="C:acetolactate synthase complex"/>
    <property type="evidence" value="ECO:0007669"/>
    <property type="project" value="TreeGrafter"/>
</dbReference>
<evidence type="ECO:0000256" key="3">
    <source>
        <dbReference type="RuleBase" id="RU362132"/>
    </source>
</evidence>
<dbReference type="InterPro" id="IPR045229">
    <property type="entry name" value="TPP_enz"/>
</dbReference>
<keyword evidence="8" id="KW-1185">Reference proteome</keyword>
<dbReference type="SUPFAM" id="SSF52518">
    <property type="entry name" value="Thiamin diphosphate-binding fold (THDP-binding)"/>
    <property type="match status" value="2"/>
</dbReference>
<accession>A0A2Z2NU60</accession>
<dbReference type="AlphaFoldDB" id="A0A2Z2NU60"/>
<dbReference type="PANTHER" id="PTHR18968:SF13">
    <property type="entry name" value="ACETOLACTATE SYNTHASE CATALYTIC SUBUNIT, MITOCHONDRIAL"/>
    <property type="match status" value="1"/>
</dbReference>
<dbReference type="InterPro" id="IPR029035">
    <property type="entry name" value="DHS-like_NAD/FAD-binding_dom"/>
</dbReference>
<evidence type="ECO:0000256" key="2">
    <source>
        <dbReference type="ARBA" id="ARBA00023052"/>
    </source>
</evidence>
<dbReference type="InterPro" id="IPR029061">
    <property type="entry name" value="THDP-binding"/>
</dbReference>
<dbReference type="EC" id="4.1.1.75" evidence="7"/>
<dbReference type="NCBIfam" id="NF005712">
    <property type="entry name" value="PRK07524.1"/>
    <property type="match status" value="1"/>
</dbReference>
<dbReference type="Proteomes" id="UP000250079">
    <property type="component" value="Chromosome"/>
</dbReference>
<evidence type="ECO:0000259" key="4">
    <source>
        <dbReference type="Pfam" id="PF00205"/>
    </source>
</evidence>
<dbReference type="OrthoDB" id="9785953at2"/>
<protein>
    <submittedName>
        <fullName evidence="7">Putative 2-ketoarginine decarboxylase AruI</fullName>
        <ecNumber evidence="7">4.1.1.75</ecNumber>
    </submittedName>
</protein>
<feature type="domain" description="Thiamine pyrophosphate enzyme TPP-binding" evidence="5">
    <location>
        <begin position="381"/>
        <end position="524"/>
    </location>
</feature>
<dbReference type="InterPro" id="IPR012001">
    <property type="entry name" value="Thiamin_PyroP_enz_TPP-bd_dom"/>
</dbReference>
<evidence type="ECO:0000259" key="6">
    <source>
        <dbReference type="Pfam" id="PF02776"/>
    </source>
</evidence>
<dbReference type="GO" id="GO:0000287">
    <property type="term" value="F:magnesium ion binding"/>
    <property type="evidence" value="ECO:0007669"/>
    <property type="project" value="InterPro"/>
</dbReference>
<dbReference type="InterPro" id="IPR012000">
    <property type="entry name" value="Thiamin_PyroP_enz_cen_dom"/>
</dbReference>
<dbReference type="GO" id="GO:0030976">
    <property type="term" value="F:thiamine pyrophosphate binding"/>
    <property type="evidence" value="ECO:0007669"/>
    <property type="project" value="InterPro"/>
</dbReference>
<dbReference type="FunFam" id="3.40.50.970:FF:000007">
    <property type="entry name" value="Acetolactate synthase"/>
    <property type="match status" value="1"/>
</dbReference>
<dbReference type="GO" id="GO:0050660">
    <property type="term" value="F:flavin adenine dinucleotide binding"/>
    <property type="evidence" value="ECO:0007669"/>
    <property type="project" value="TreeGrafter"/>
</dbReference>
<evidence type="ECO:0000259" key="5">
    <source>
        <dbReference type="Pfam" id="PF02775"/>
    </source>
</evidence>
<organism evidence="7 8">
    <name type="scientific">Granulosicoccus antarcticus IMCC3135</name>
    <dbReference type="NCBI Taxonomy" id="1192854"/>
    <lineage>
        <taxon>Bacteria</taxon>
        <taxon>Pseudomonadati</taxon>
        <taxon>Pseudomonadota</taxon>
        <taxon>Gammaproteobacteria</taxon>
        <taxon>Chromatiales</taxon>
        <taxon>Granulosicoccaceae</taxon>
        <taxon>Granulosicoccus</taxon>
    </lineage>
</organism>
<dbReference type="GO" id="GO:0009099">
    <property type="term" value="P:L-valine biosynthetic process"/>
    <property type="evidence" value="ECO:0007669"/>
    <property type="project" value="TreeGrafter"/>
</dbReference>
<gene>
    <name evidence="7" type="primary">aruI</name>
    <name evidence="7" type="ORF">IMCC3135_23620</name>
</gene>
<dbReference type="CDD" id="cd07035">
    <property type="entry name" value="TPP_PYR_POX_like"/>
    <property type="match status" value="1"/>
</dbReference>
<dbReference type="Pfam" id="PF02775">
    <property type="entry name" value="TPP_enzyme_C"/>
    <property type="match status" value="1"/>
</dbReference>
<dbReference type="InterPro" id="IPR011766">
    <property type="entry name" value="TPP_enzyme_TPP-bd"/>
</dbReference>
<reference evidence="7 8" key="1">
    <citation type="submission" date="2016-12" db="EMBL/GenBank/DDBJ databases">
        <authorList>
            <person name="Song W.-J."/>
            <person name="Kurnit D.M."/>
        </authorList>
    </citation>
    <scope>NUCLEOTIDE SEQUENCE [LARGE SCALE GENOMIC DNA]</scope>
    <source>
        <strain evidence="7 8">IMCC3135</strain>
    </source>
</reference>
<dbReference type="Gene3D" id="3.40.50.970">
    <property type="match status" value="2"/>
</dbReference>
<dbReference type="Gene3D" id="3.40.50.1220">
    <property type="entry name" value="TPP-binding domain"/>
    <property type="match status" value="1"/>
</dbReference>